<gene>
    <name evidence="2" type="ordered locus">Os01g0181300</name>
    <name evidence="2" type="ORF">OSNPB_010181300</name>
</gene>
<dbReference type="PaxDb" id="39947-A0A0P0UZL5"/>
<dbReference type="Proteomes" id="UP000059680">
    <property type="component" value="Chromosome 1"/>
</dbReference>
<evidence type="ECO:0000313" key="2">
    <source>
        <dbReference type="EMBL" id="BAS70734.1"/>
    </source>
</evidence>
<feature type="region of interest" description="Disordered" evidence="1">
    <location>
        <begin position="1"/>
        <end position="26"/>
    </location>
</feature>
<evidence type="ECO:0000313" key="3">
    <source>
        <dbReference type="Proteomes" id="UP000059680"/>
    </source>
</evidence>
<reference evidence="3" key="1">
    <citation type="journal article" date="2005" name="Nature">
        <title>The map-based sequence of the rice genome.</title>
        <authorList>
            <consortium name="International rice genome sequencing project (IRGSP)"/>
            <person name="Matsumoto T."/>
            <person name="Wu J."/>
            <person name="Kanamori H."/>
            <person name="Katayose Y."/>
            <person name="Fujisawa M."/>
            <person name="Namiki N."/>
            <person name="Mizuno H."/>
            <person name="Yamamoto K."/>
            <person name="Antonio B.A."/>
            <person name="Baba T."/>
            <person name="Sakata K."/>
            <person name="Nagamura Y."/>
            <person name="Aoki H."/>
            <person name="Arikawa K."/>
            <person name="Arita K."/>
            <person name="Bito T."/>
            <person name="Chiden Y."/>
            <person name="Fujitsuka N."/>
            <person name="Fukunaka R."/>
            <person name="Hamada M."/>
            <person name="Harada C."/>
            <person name="Hayashi A."/>
            <person name="Hijishita S."/>
            <person name="Honda M."/>
            <person name="Hosokawa S."/>
            <person name="Ichikawa Y."/>
            <person name="Idonuma A."/>
            <person name="Iijima M."/>
            <person name="Ikeda M."/>
            <person name="Ikeno M."/>
            <person name="Ito K."/>
            <person name="Ito S."/>
            <person name="Ito T."/>
            <person name="Ito Y."/>
            <person name="Ito Y."/>
            <person name="Iwabuchi A."/>
            <person name="Kamiya K."/>
            <person name="Karasawa W."/>
            <person name="Kurita K."/>
            <person name="Katagiri S."/>
            <person name="Kikuta A."/>
            <person name="Kobayashi H."/>
            <person name="Kobayashi N."/>
            <person name="Machita K."/>
            <person name="Maehara T."/>
            <person name="Masukawa M."/>
            <person name="Mizubayashi T."/>
            <person name="Mukai Y."/>
            <person name="Nagasaki H."/>
            <person name="Nagata Y."/>
            <person name="Naito S."/>
            <person name="Nakashima M."/>
            <person name="Nakama Y."/>
            <person name="Nakamichi Y."/>
            <person name="Nakamura M."/>
            <person name="Meguro A."/>
            <person name="Negishi M."/>
            <person name="Ohta I."/>
            <person name="Ohta T."/>
            <person name="Okamoto M."/>
            <person name="Ono N."/>
            <person name="Saji S."/>
            <person name="Sakaguchi M."/>
            <person name="Sakai K."/>
            <person name="Shibata M."/>
            <person name="Shimokawa T."/>
            <person name="Song J."/>
            <person name="Takazaki Y."/>
            <person name="Terasawa K."/>
            <person name="Tsugane M."/>
            <person name="Tsuji K."/>
            <person name="Ueda S."/>
            <person name="Waki K."/>
            <person name="Yamagata H."/>
            <person name="Yamamoto M."/>
            <person name="Yamamoto S."/>
            <person name="Yamane H."/>
            <person name="Yoshiki S."/>
            <person name="Yoshihara R."/>
            <person name="Yukawa K."/>
            <person name="Zhong H."/>
            <person name="Yano M."/>
            <person name="Yuan Q."/>
            <person name="Ouyang S."/>
            <person name="Liu J."/>
            <person name="Jones K.M."/>
            <person name="Gansberger K."/>
            <person name="Moffat K."/>
            <person name="Hill J."/>
            <person name="Bera J."/>
            <person name="Fadrosh D."/>
            <person name="Jin S."/>
            <person name="Johri S."/>
            <person name="Kim M."/>
            <person name="Overton L."/>
            <person name="Reardon M."/>
            <person name="Tsitrin T."/>
            <person name="Vuong H."/>
            <person name="Weaver B."/>
            <person name="Ciecko A."/>
            <person name="Tallon L."/>
            <person name="Jackson J."/>
            <person name="Pai G."/>
            <person name="Aken S.V."/>
            <person name="Utterback T."/>
            <person name="Reidmuller S."/>
            <person name="Feldblyum T."/>
            <person name="Hsiao J."/>
            <person name="Zismann V."/>
            <person name="Iobst S."/>
            <person name="de Vazeille A.R."/>
            <person name="Buell C.R."/>
            <person name="Ying K."/>
            <person name="Li Y."/>
            <person name="Lu T."/>
            <person name="Huang Y."/>
            <person name="Zhao Q."/>
            <person name="Feng Q."/>
            <person name="Zhang L."/>
            <person name="Zhu J."/>
            <person name="Weng Q."/>
            <person name="Mu J."/>
            <person name="Lu Y."/>
            <person name="Fan D."/>
            <person name="Liu Y."/>
            <person name="Guan J."/>
            <person name="Zhang Y."/>
            <person name="Yu S."/>
            <person name="Liu X."/>
            <person name="Zhang Y."/>
            <person name="Hong G."/>
            <person name="Han B."/>
            <person name="Choisne N."/>
            <person name="Demange N."/>
            <person name="Orjeda G."/>
            <person name="Samain S."/>
            <person name="Cattolico L."/>
            <person name="Pelletier E."/>
            <person name="Couloux A."/>
            <person name="Segurens B."/>
            <person name="Wincker P."/>
            <person name="D'Hont A."/>
            <person name="Scarpelli C."/>
            <person name="Weissenbach J."/>
            <person name="Salanoubat M."/>
            <person name="Quetier F."/>
            <person name="Yu Y."/>
            <person name="Kim H.R."/>
            <person name="Rambo T."/>
            <person name="Currie J."/>
            <person name="Collura K."/>
            <person name="Luo M."/>
            <person name="Yang T."/>
            <person name="Ammiraju J.S.S."/>
            <person name="Engler F."/>
            <person name="Soderlund C."/>
            <person name="Wing R.A."/>
            <person name="Palmer L.E."/>
            <person name="de la Bastide M."/>
            <person name="Spiegel L."/>
            <person name="Nascimento L."/>
            <person name="Zutavern T."/>
            <person name="O'Shaughnessy A."/>
            <person name="Dike S."/>
            <person name="Dedhia N."/>
            <person name="Preston R."/>
            <person name="Balija V."/>
            <person name="McCombie W.R."/>
            <person name="Chow T."/>
            <person name="Chen H."/>
            <person name="Chung M."/>
            <person name="Chen C."/>
            <person name="Shaw J."/>
            <person name="Wu H."/>
            <person name="Hsiao K."/>
            <person name="Chao Y."/>
            <person name="Chu M."/>
            <person name="Cheng C."/>
            <person name="Hour A."/>
            <person name="Lee P."/>
            <person name="Lin S."/>
            <person name="Lin Y."/>
            <person name="Liou J."/>
            <person name="Liu S."/>
            <person name="Hsing Y."/>
            <person name="Raghuvanshi S."/>
            <person name="Mohanty A."/>
            <person name="Bharti A.K."/>
            <person name="Gaur A."/>
            <person name="Gupta V."/>
            <person name="Kumar D."/>
            <person name="Ravi V."/>
            <person name="Vij S."/>
            <person name="Kapur A."/>
            <person name="Khurana P."/>
            <person name="Khurana P."/>
            <person name="Khurana J.P."/>
            <person name="Tyagi A.K."/>
            <person name="Gaikwad K."/>
            <person name="Singh A."/>
            <person name="Dalal V."/>
            <person name="Srivastava S."/>
            <person name="Dixit A."/>
            <person name="Pal A.K."/>
            <person name="Ghazi I.A."/>
            <person name="Yadav M."/>
            <person name="Pandit A."/>
            <person name="Bhargava A."/>
            <person name="Sureshbabu K."/>
            <person name="Batra K."/>
            <person name="Sharma T.R."/>
            <person name="Mohapatra T."/>
            <person name="Singh N.K."/>
            <person name="Messing J."/>
            <person name="Nelson A.B."/>
            <person name="Fuks G."/>
            <person name="Kavchok S."/>
            <person name="Keizer G."/>
            <person name="Linton E."/>
            <person name="Llaca V."/>
            <person name="Song R."/>
            <person name="Tanyolac B."/>
            <person name="Young S."/>
            <person name="Ho-Il K."/>
            <person name="Hahn J.H."/>
            <person name="Sangsakoo G."/>
            <person name="Vanavichit A."/>
            <person name="de Mattos Luiz.A.T."/>
            <person name="Zimmer P.D."/>
            <person name="Malone G."/>
            <person name="Dellagostin O."/>
            <person name="de Oliveira A.C."/>
            <person name="Bevan M."/>
            <person name="Bancroft I."/>
            <person name="Minx P."/>
            <person name="Cordum H."/>
            <person name="Wilson R."/>
            <person name="Cheng Z."/>
            <person name="Jin W."/>
            <person name="Jiang J."/>
            <person name="Leong S.A."/>
            <person name="Iwama H."/>
            <person name="Gojobori T."/>
            <person name="Itoh T."/>
            <person name="Niimura Y."/>
            <person name="Fujii Y."/>
            <person name="Habara T."/>
            <person name="Sakai H."/>
            <person name="Sato Y."/>
            <person name="Wilson G."/>
            <person name="Kumar K."/>
            <person name="McCouch S."/>
            <person name="Juretic N."/>
            <person name="Hoen D."/>
            <person name="Wright S."/>
            <person name="Bruskiewich R."/>
            <person name="Bureau T."/>
            <person name="Miyao A."/>
            <person name="Hirochika H."/>
            <person name="Nishikawa T."/>
            <person name="Kadowaki K."/>
            <person name="Sugiura M."/>
            <person name="Burr B."/>
            <person name="Sasaki T."/>
        </authorList>
    </citation>
    <scope>NUCLEOTIDE SEQUENCE [LARGE SCALE GENOMIC DNA]</scope>
    <source>
        <strain evidence="3">cv. Nipponbare</strain>
    </source>
</reference>
<protein>
    <submittedName>
        <fullName evidence="2">Os01g0181300 protein</fullName>
    </submittedName>
</protein>
<feature type="non-terminal residue" evidence="2">
    <location>
        <position position="1"/>
    </location>
</feature>
<dbReference type="AlphaFoldDB" id="A0A0P0UZL5"/>
<sequence>LERSGGATKTRTRRRGRSAARPRGDGYGDGDGIALFSGRHLLSSEHASLPPLPSSFKVRVGFPSLLPFRLSRRRTHRAVGAGRLVVLRRQCRPRVQLRLWLGAWAWVASASAALCPCSAPAVALPGHGRVLGRQRGEERRRRRRRGFLVLGP</sequence>
<feature type="compositionally biased region" description="Basic residues" evidence="1">
    <location>
        <begin position="10"/>
        <end position="20"/>
    </location>
</feature>
<reference evidence="2 3" key="2">
    <citation type="journal article" date="2013" name="Plant Cell Physiol.">
        <title>Rice Annotation Project Database (RAP-DB): an integrative and interactive database for rice genomics.</title>
        <authorList>
            <person name="Sakai H."/>
            <person name="Lee S.S."/>
            <person name="Tanaka T."/>
            <person name="Numa H."/>
            <person name="Kim J."/>
            <person name="Kawahara Y."/>
            <person name="Wakimoto H."/>
            <person name="Yang C.C."/>
            <person name="Iwamoto M."/>
            <person name="Abe T."/>
            <person name="Yamada Y."/>
            <person name="Muto A."/>
            <person name="Inokuchi H."/>
            <person name="Ikemura T."/>
            <person name="Matsumoto T."/>
            <person name="Sasaki T."/>
            <person name="Itoh T."/>
        </authorList>
    </citation>
    <scope>NUCLEOTIDE SEQUENCE [LARGE SCALE GENOMIC DNA]</scope>
    <source>
        <strain evidence="3">cv. Nipponbare</strain>
    </source>
</reference>
<proteinExistence type="predicted"/>
<dbReference type="InParanoid" id="A0A0P0UZL5"/>
<accession>A0A0P0UZL5</accession>
<dbReference type="EMBL" id="AP014957">
    <property type="protein sequence ID" value="BAS70734.1"/>
    <property type="molecule type" value="Genomic_DNA"/>
</dbReference>
<dbReference type="Gramene" id="Os01t0181300-00">
    <property type="protein sequence ID" value="Os01t0181300-00"/>
    <property type="gene ID" value="Os01g0181300"/>
</dbReference>
<evidence type="ECO:0000256" key="1">
    <source>
        <dbReference type="SAM" id="MobiDB-lite"/>
    </source>
</evidence>
<keyword evidence="3" id="KW-1185">Reference proteome</keyword>
<name>A0A0P0UZL5_ORYSJ</name>
<organism evidence="2 3">
    <name type="scientific">Oryza sativa subsp. japonica</name>
    <name type="common">Rice</name>
    <dbReference type="NCBI Taxonomy" id="39947"/>
    <lineage>
        <taxon>Eukaryota</taxon>
        <taxon>Viridiplantae</taxon>
        <taxon>Streptophyta</taxon>
        <taxon>Embryophyta</taxon>
        <taxon>Tracheophyta</taxon>
        <taxon>Spermatophyta</taxon>
        <taxon>Magnoliopsida</taxon>
        <taxon>Liliopsida</taxon>
        <taxon>Poales</taxon>
        <taxon>Poaceae</taxon>
        <taxon>BOP clade</taxon>
        <taxon>Oryzoideae</taxon>
        <taxon>Oryzeae</taxon>
        <taxon>Oryzinae</taxon>
        <taxon>Oryza</taxon>
        <taxon>Oryza sativa</taxon>
    </lineage>
</organism>
<reference evidence="2 3" key="3">
    <citation type="journal article" date="2013" name="Rice">
        <title>Improvement of the Oryza sativa Nipponbare reference genome using next generation sequence and optical map data.</title>
        <authorList>
            <person name="Kawahara Y."/>
            <person name="de la Bastide M."/>
            <person name="Hamilton J.P."/>
            <person name="Kanamori H."/>
            <person name="McCombie W.R."/>
            <person name="Ouyang S."/>
            <person name="Schwartz D.C."/>
            <person name="Tanaka T."/>
            <person name="Wu J."/>
            <person name="Zhou S."/>
            <person name="Childs K.L."/>
            <person name="Davidson R.M."/>
            <person name="Lin H."/>
            <person name="Quesada-Ocampo L."/>
            <person name="Vaillancourt B."/>
            <person name="Sakai H."/>
            <person name="Lee S.S."/>
            <person name="Kim J."/>
            <person name="Numa H."/>
            <person name="Itoh T."/>
            <person name="Buell C.R."/>
            <person name="Matsumoto T."/>
        </authorList>
    </citation>
    <scope>NUCLEOTIDE SEQUENCE [LARGE SCALE GENOMIC DNA]</scope>
    <source>
        <strain evidence="3">cv. Nipponbare</strain>
    </source>
</reference>